<name>A0A0P7YMY7_9CYAN</name>
<dbReference type="Proteomes" id="UP000050465">
    <property type="component" value="Unassembled WGS sequence"/>
</dbReference>
<proteinExistence type="predicted"/>
<dbReference type="AlphaFoldDB" id="A0A0P7YMY7"/>
<organism evidence="1 2">
    <name type="scientific">Phormidesmis priestleyi Ana</name>
    <dbReference type="NCBI Taxonomy" id="1666911"/>
    <lineage>
        <taxon>Bacteria</taxon>
        <taxon>Bacillati</taxon>
        <taxon>Cyanobacteriota</taxon>
        <taxon>Cyanophyceae</taxon>
        <taxon>Leptolyngbyales</taxon>
        <taxon>Leptolyngbyaceae</taxon>
        <taxon>Phormidesmis</taxon>
    </lineage>
</organism>
<protein>
    <submittedName>
        <fullName evidence="1">Uncharacterized protein</fullName>
    </submittedName>
</protein>
<comment type="caution">
    <text evidence="1">The sequence shown here is derived from an EMBL/GenBank/DDBJ whole genome shotgun (WGS) entry which is preliminary data.</text>
</comment>
<evidence type="ECO:0000313" key="2">
    <source>
        <dbReference type="Proteomes" id="UP000050465"/>
    </source>
</evidence>
<dbReference type="EMBL" id="LJZR01000128">
    <property type="protein sequence ID" value="KPQ31079.1"/>
    <property type="molecule type" value="Genomic_DNA"/>
</dbReference>
<gene>
    <name evidence="1" type="ORF">HLUCCA11_24445</name>
</gene>
<sequence>MESSRRGLASGLGVAFSPMVRQFNPGLSAIDAVGPYPPAHLTDEKFATLNGEQIYLFLLSQEELIWYAEWMERTDEASFNTVIVNALGGIEASGQTENLWAPDVFYTPKSVTTDGWQPVQKAWQTLVPGIDLVECNLHGRKRVSASLKDHAKANPDLSSHDRQQLKDEFDHIFAASSVASFSQRIRRRREQHTDEPILLKRLEILKDKRILFTNHLKFESAPAFSSPLDRSMRFLDEKLVRFGQFRAADSIDPMLNAWAIVNNLRPFLPDAKKAGQSLAEFFGAQLHGLPWMEALNLCSVAALHKLIPAEKT</sequence>
<reference evidence="1 2" key="1">
    <citation type="submission" date="2015-09" db="EMBL/GenBank/DDBJ databases">
        <title>Identification and resolution of microdiversity through metagenomic sequencing of parallel consortia.</title>
        <authorList>
            <person name="Nelson W.C."/>
            <person name="Romine M.F."/>
            <person name="Lindemann S.R."/>
        </authorList>
    </citation>
    <scope>NUCLEOTIDE SEQUENCE [LARGE SCALE GENOMIC DNA]</scope>
    <source>
        <strain evidence="1">Ana</strain>
    </source>
</reference>
<evidence type="ECO:0000313" key="1">
    <source>
        <dbReference type="EMBL" id="KPQ31079.1"/>
    </source>
</evidence>
<accession>A0A0P7YMY7</accession>